<reference evidence="2 3" key="1">
    <citation type="submission" date="2014-05" db="EMBL/GenBank/DDBJ databases">
        <authorList>
            <person name="Daugherty S.C."/>
            <person name="Tallon L.J."/>
            <person name="Sadzewicz L."/>
            <person name="Kilian M."/>
            <person name="Tettelin H."/>
        </authorList>
    </citation>
    <scope>NUCLEOTIDE SEQUENCE [LARGE SCALE GENOMIC DNA]</scope>
    <source>
        <strain evidence="2 3">SK629</strain>
    </source>
</reference>
<comment type="caution">
    <text evidence="2">The sequence shown here is derived from an EMBL/GenBank/DDBJ whole genome shotgun (WGS) entry which is preliminary data.</text>
</comment>
<evidence type="ECO:0000259" key="1">
    <source>
        <dbReference type="Pfam" id="PF00903"/>
    </source>
</evidence>
<proteinExistence type="predicted"/>
<dbReference type="OrthoDB" id="2236337at2"/>
<accession>A0A081PVV9</accession>
<dbReference type="Gene3D" id="3.10.180.10">
    <property type="entry name" value="2,3-Dihydroxybiphenyl 1,2-Dioxygenase, domain 1"/>
    <property type="match status" value="1"/>
</dbReference>
<evidence type="ECO:0000313" key="3">
    <source>
        <dbReference type="Proteomes" id="UP000028090"/>
    </source>
</evidence>
<name>A0A081PVV9_STRMT</name>
<protein>
    <recommendedName>
        <fullName evidence="1">Glyoxalase/fosfomycin resistance/dioxygenase domain-containing protein</fullName>
    </recommendedName>
</protein>
<dbReference type="PATRIC" id="fig|28037.95.peg.1392"/>
<dbReference type="AlphaFoldDB" id="A0A081PVV9"/>
<dbReference type="InterPro" id="IPR004360">
    <property type="entry name" value="Glyas_Fos-R_dOase_dom"/>
</dbReference>
<dbReference type="SUPFAM" id="SSF54593">
    <property type="entry name" value="Glyoxalase/Bleomycin resistance protein/Dihydroxybiphenyl dioxygenase"/>
    <property type="match status" value="1"/>
</dbReference>
<dbReference type="InterPro" id="IPR029068">
    <property type="entry name" value="Glyas_Bleomycin-R_OHBP_Dase"/>
</dbReference>
<dbReference type="RefSeq" id="WP_042901234.1">
    <property type="nucleotide sequence ID" value="NZ_JPFU01000013.1"/>
</dbReference>
<dbReference type="Pfam" id="PF00903">
    <property type="entry name" value="Glyoxalase"/>
    <property type="match status" value="1"/>
</dbReference>
<dbReference type="EMBL" id="JPFU01000013">
    <property type="protein sequence ID" value="KEQ34832.1"/>
    <property type="molecule type" value="Genomic_DNA"/>
</dbReference>
<evidence type="ECO:0000313" key="2">
    <source>
        <dbReference type="EMBL" id="KEQ34832.1"/>
    </source>
</evidence>
<sequence>MNLNQLDIIVSDVPQVCADLERILDKKADYVDDGFAQFTIGSHCLMLSQNHLIPLEDFQSGIILHIEVEDLNQNYQRLKEIGVEILHGICETDWGTESLLVKGPAGLVIDFYRMKSGA</sequence>
<organism evidence="2 3">
    <name type="scientific">Streptococcus mitis</name>
    <dbReference type="NCBI Taxonomy" id="28037"/>
    <lineage>
        <taxon>Bacteria</taxon>
        <taxon>Bacillati</taxon>
        <taxon>Bacillota</taxon>
        <taxon>Bacilli</taxon>
        <taxon>Lactobacillales</taxon>
        <taxon>Streptococcaceae</taxon>
        <taxon>Streptococcus</taxon>
        <taxon>Streptococcus mitis group</taxon>
    </lineage>
</organism>
<feature type="domain" description="Glyoxalase/fosfomycin resistance/dioxygenase" evidence="1">
    <location>
        <begin position="3"/>
        <end position="111"/>
    </location>
</feature>
<gene>
    <name evidence="2" type="ORF">SK629_1462</name>
</gene>
<dbReference type="Proteomes" id="UP000028090">
    <property type="component" value="Unassembled WGS sequence"/>
</dbReference>